<sequence>MMKRTAILFTVILVFLSAQSAGALELGSEGQVSIHGFITQGYLLSSDNKFFGDTDNGGTYHFNERGINFTSDVSDRLRLGIQFFSRDFGNLGNNDVTIDWAYADYSFTEWANFRAGKLKMPQGLYNTSRDVDMLRTSVLLPQSVYNEGWRDSINALNGFEYYGYAPAGKVGSFEYHFLGGVNQFEDDGPEMRLLEDQFPIYLGVDVSNNKVDRTYVGSVLWESPLEGLSFGLSGWEMNFNADITSTPDGSVTIPPELQKDPSTIEVTQTGWTTSLQYAVGDFVFSTEYNRINYEMVSPGYIPEDSPAADFDSEGYYGMITYRFTDWFEVGTYYSEYYANRDDKDGEDAAKRWADSGGLAGGYPPGQEHRAYLKDLALSLRFDITENWILKLEGHKMRGGAIMLNSDGNTDFYPSNAMGVVDGQIEGPSYTKDWELYTAKVSFSF</sequence>
<evidence type="ECO:0000256" key="1">
    <source>
        <dbReference type="SAM" id="SignalP"/>
    </source>
</evidence>
<dbReference type="AlphaFoldDB" id="A0A4U8YVW3"/>
<accession>A0A4U8YVW3</accession>
<keyword evidence="1" id="KW-0732">Signal</keyword>
<dbReference type="SUPFAM" id="SSF56935">
    <property type="entry name" value="Porins"/>
    <property type="match status" value="1"/>
</dbReference>
<dbReference type="Gene3D" id="2.40.160.10">
    <property type="entry name" value="Porin"/>
    <property type="match status" value="1"/>
</dbReference>
<proteinExistence type="predicted"/>
<dbReference type="RefSeq" id="WP_180143439.1">
    <property type="nucleotide sequence ID" value="NZ_CAADHO010000007.1"/>
</dbReference>
<evidence type="ECO:0000313" key="2">
    <source>
        <dbReference type="EMBL" id="VFQ46122.1"/>
    </source>
</evidence>
<feature type="chain" id="PRO_5020615757" evidence="1">
    <location>
        <begin position="24"/>
        <end position="444"/>
    </location>
</feature>
<dbReference type="Proteomes" id="UP000507962">
    <property type="component" value="Unassembled WGS sequence"/>
</dbReference>
<organism evidence="2 3">
    <name type="scientific">Desulfoluna butyratoxydans</name>
    <dbReference type="NCBI Taxonomy" id="231438"/>
    <lineage>
        <taxon>Bacteria</taxon>
        <taxon>Pseudomonadati</taxon>
        <taxon>Thermodesulfobacteriota</taxon>
        <taxon>Desulfobacteria</taxon>
        <taxon>Desulfobacterales</taxon>
        <taxon>Desulfolunaceae</taxon>
        <taxon>Desulfoluna</taxon>
    </lineage>
</organism>
<keyword evidence="3" id="KW-1185">Reference proteome</keyword>
<feature type="signal peptide" evidence="1">
    <location>
        <begin position="1"/>
        <end position="23"/>
    </location>
</feature>
<evidence type="ECO:0000313" key="3">
    <source>
        <dbReference type="Proteomes" id="UP000507962"/>
    </source>
</evidence>
<dbReference type="InterPro" id="IPR023614">
    <property type="entry name" value="Porin_dom_sf"/>
</dbReference>
<name>A0A4U8YVW3_9BACT</name>
<gene>
    <name evidence="2" type="ORF">MSL71_37850</name>
</gene>
<reference evidence="2 3" key="1">
    <citation type="submission" date="2019-03" db="EMBL/GenBank/DDBJ databases">
        <authorList>
            <person name="Nijsse B."/>
        </authorList>
    </citation>
    <scope>NUCLEOTIDE SEQUENCE [LARGE SCALE GENOMIC DNA]</scope>
    <source>
        <strain evidence="2">Desulfoluna butyratoxydans MSL71</strain>
    </source>
</reference>
<protein>
    <submittedName>
        <fullName evidence="2">Uncharacterized protein</fullName>
    </submittedName>
</protein>
<dbReference type="EMBL" id="CAADHO010000007">
    <property type="protein sequence ID" value="VFQ46122.1"/>
    <property type="molecule type" value="Genomic_DNA"/>
</dbReference>